<dbReference type="Proteomes" id="UP001319827">
    <property type="component" value="Chromosome"/>
</dbReference>
<dbReference type="SUPFAM" id="SSF52242">
    <property type="entry name" value="Cobalamin (vitamin B12)-binding domain"/>
    <property type="match status" value="1"/>
</dbReference>
<evidence type="ECO:0000256" key="1">
    <source>
        <dbReference type="ARBA" id="ARBA00001966"/>
    </source>
</evidence>
<proteinExistence type="predicted"/>
<accession>A0ABN6E7P0</accession>
<dbReference type="InterPro" id="IPR007197">
    <property type="entry name" value="rSAM"/>
</dbReference>
<dbReference type="Pfam" id="PF04055">
    <property type="entry name" value="Radical_SAM"/>
    <property type="match status" value="1"/>
</dbReference>
<dbReference type="SFLD" id="SFLDG01123">
    <property type="entry name" value="methyltransferase_(Class_B)"/>
    <property type="match status" value="1"/>
</dbReference>
<organism evidence="8 9">
    <name type="scientific">Desulfuromonas versatilis</name>
    <dbReference type="NCBI Taxonomy" id="2802975"/>
    <lineage>
        <taxon>Bacteria</taxon>
        <taxon>Pseudomonadati</taxon>
        <taxon>Thermodesulfobacteriota</taxon>
        <taxon>Desulfuromonadia</taxon>
        <taxon>Desulfuromonadales</taxon>
        <taxon>Desulfuromonadaceae</taxon>
        <taxon>Desulfuromonas</taxon>
    </lineage>
</organism>
<dbReference type="SMART" id="SM00729">
    <property type="entry name" value="Elp3"/>
    <property type="match status" value="1"/>
</dbReference>
<feature type="domain" description="B12-binding" evidence="6">
    <location>
        <begin position="1"/>
        <end position="136"/>
    </location>
</feature>
<evidence type="ECO:0000256" key="4">
    <source>
        <dbReference type="ARBA" id="ARBA00023004"/>
    </source>
</evidence>
<dbReference type="Pfam" id="PF02310">
    <property type="entry name" value="B12-binding"/>
    <property type="match status" value="1"/>
</dbReference>
<dbReference type="EMBL" id="AP024355">
    <property type="protein sequence ID" value="BCR06731.1"/>
    <property type="molecule type" value="Genomic_DNA"/>
</dbReference>
<dbReference type="SFLD" id="SFLDS00029">
    <property type="entry name" value="Radical_SAM"/>
    <property type="match status" value="1"/>
</dbReference>
<comment type="cofactor">
    <cofactor evidence="1">
        <name>[4Fe-4S] cluster</name>
        <dbReference type="ChEBI" id="CHEBI:49883"/>
    </cofactor>
</comment>
<dbReference type="InterPro" id="IPR036724">
    <property type="entry name" value="Cobalamin-bd_sf"/>
</dbReference>
<dbReference type="InterPro" id="IPR058240">
    <property type="entry name" value="rSAM_sf"/>
</dbReference>
<dbReference type="InterPro" id="IPR051198">
    <property type="entry name" value="BchE-like"/>
</dbReference>
<dbReference type="PANTHER" id="PTHR43409:SF16">
    <property type="entry name" value="SLR0320 PROTEIN"/>
    <property type="match status" value="1"/>
</dbReference>
<evidence type="ECO:0000259" key="7">
    <source>
        <dbReference type="PROSITE" id="PS51918"/>
    </source>
</evidence>
<dbReference type="InterPro" id="IPR023404">
    <property type="entry name" value="rSAM_horseshoe"/>
</dbReference>
<keyword evidence="3" id="KW-0479">Metal-binding</keyword>
<sequence length="622" mass="67764">MNIALATLHANRSAQAVPLAAACLAAALPEGLRRKTRLVDLYPDQDQEAMVRALLAANPQLVAFSLYVWNREALLALARRLRRERPALRLVAGGPEATTDPAGVLRDGDLDAVIRGEGEASFRELVEALEQGPLRVAPAGVTLNTPEGPVAGPERAPAEDLDALASPWLSGVLTPPAGGGVLWEVSRGCPFACDFCFDARGSRGVRHIGEKRLVAELKLFARARVGQVWVLDSTFNFPPERGKNLLRLLARHAPQVHFHLEAKADFLDRETARLLADTPCSVQIGLQSARPEVLRNIHRNLDLAAFGRRLQQLGAEGVTFGLDLIYGLPGDDHQGFRHSLNTALGFAPNHLDMFALAVLPGTPLHRDRERFGIVAEEQPPYRVLGSASCPPADLERSRSLAAAADLFYNVGRAVAFFPALLKATGTQPAEFLEGFAEWALGPGGVESSRFLDALPWKPAAVLALQEGYVTERLRRAGREELVPAALDLMRYHFHYAETLLGPETLPLKGKTPRGQQLWNTPLRTAGSLRLVPFNYEILEMVELGDIDLAELAAMFRPVGSMVLFVRRGDQVFCESLVEDFARLLGGCQKKRAPKEIFGASLSSREGAEIVEFAVAEGFLVRG</sequence>
<dbReference type="PROSITE" id="PS51918">
    <property type="entry name" value="RADICAL_SAM"/>
    <property type="match status" value="1"/>
</dbReference>
<name>A0ABN6E7P0_9BACT</name>
<keyword evidence="5" id="KW-0411">Iron-sulfur</keyword>
<evidence type="ECO:0000256" key="3">
    <source>
        <dbReference type="ARBA" id="ARBA00022723"/>
    </source>
</evidence>
<feature type="domain" description="Radical SAM core" evidence="7">
    <location>
        <begin position="175"/>
        <end position="401"/>
    </location>
</feature>
<evidence type="ECO:0000313" key="8">
    <source>
        <dbReference type="EMBL" id="BCR06731.1"/>
    </source>
</evidence>
<dbReference type="SFLD" id="SFLDG01082">
    <property type="entry name" value="B12-binding_domain_containing"/>
    <property type="match status" value="1"/>
</dbReference>
<dbReference type="InterPro" id="IPR034466">
    <property type="entry name" value="Methyltransferase_Class_B"/>
</dbReference>
<keyword evidence="4" id="KW-0408">Iron</keyword>
<reference evidence="8 9" key="2">
    <citation type="journal article" date="2021" name="Int. J. Syst. Evol. Microbiol.">
        <title>Isolation and Polyphasic Characterization of Desulfuromonas versatilis sp. Nov., an Electrogenic Bacteria Capable of Versatile Metabolism Isolated from a Graphene Oxide-Reducing Enrichment Culture.</title>
        <authorList>
            <person name="Xie L."/>
            <person name="Yoshida N."/>
            <person name="Ishii S."/>
            <person name="Meng L."/>
        </authorList>
    </citation>
    <scope>NUCLEOTIDE SEQUENCE [LARGE SCALE GENOMIC DNA]</scope>
    <source>
        <strain evidence="8 9">NIT-T3</strain>
    </source>
</reference>
<dbReference type="CDD" id="cd01335">
    <property type="entry name" value="Radical_SAM"/>
    <property type="match status" value="1"/>
</dbReference>
<evidence type="ECO:0000259" key="6">
    <source>
        <dbReference type="PROSITE" id="PS51332"/>
    </source>
</evidence>
<evidence type="ECO:0000256" key="5">
    <source>
        <dbReference type="ARBA" id="ARBA00023014"/>
    </source>
</evidence>
<dbReference type="RefSeq" id="WP_221250113.1">
    <property type="nucleotide sequence ID" value="NZ_AP024355.1"/>
</dbReference>
<evidence type="ECO:0000256" key="2">
    <source>
        <dbReference type="ARBA" id="ARBA00022691"/>
    </source>
</evidence>
<dbReference type="PANTHER" id="PTHR43409">
    <property type="entry name" value="ANAEROBIC MAGNESIUM-PROTOPORPHYRIN IX MONOMETHYL ESTER CYCLASE-RELATED"/>
    <property type="match status" value="1"/>
</dbReference>
<keyword evidence="9" id="KW-1185">Reference proteome</keyword>
<dbReference type="InterPro" id="IPR006158">
    <property type="entry name" value="Cobalamin-bd"/>
</dbReference>
<reference evidence="8 9" key="1">
    <citation type="journal article" date="2016" name="C (Basel)">
        <title>Selective Growth of and Electricity Production by Marine Exoelectrogenic Bacteria in Self-Aggregated Hydrogel of Microbially Reduced Graphene Oxide.</title>
        <authorList>
            <person name="Yoshida N."/>
            <person name="Goto Y."/>
            <person name="Miyata Y."/>
        </authorList>
    </citation>
    <scope>NUCLEOTIDE SEQUENCE [LARGE SCALE GENOMIC DNA]</scope>
    <source>
        <strain evidence="8 9">NIT-T3</strain>
    </source>
</reference>
<dbReference type="Gene3D" id="3.80.30.20">
    <property type="entry name" value="tm_1862 like domain"/>
    <property type="match status" value="1"/>
</dbReference>
<dbReference type="SUPFAM" id="SSF102114">
    <property type="entry name" value="Radical SAM enzymes"/>
    <property type="match status" value="1"/>
</dbReference>
<dbReference type="Gene3D" id="3.40.50.280">
    <property type="entry name" value="Cobalamin-binding domain"/>
    <property type="match status" value="1"/>
</dbReference>
<dbReference type="InterPro" id="IPR006638">
    <property type="entry name" value="Elp3/MiaA/NifB-like_rSAM"/>
</dbReference>
<protein>
    <submittedName>
        <fullName evidence="8">B12-binding domain-containing radical SAM protein</fullName>
    </submittedName>
</protein>
<gene>
    <name evidence="8" type="ORF">DESUT3_38000</name>
</gene>
<dbReference type="PROSITE" id="PS51332">
    <property type="entry name" value="B12_BINDING"/>
    <property type="match status" value="1"/>
</dbReference>
<evidence type="ECO:0000313" key="9">
    <source>
        <dbReference type="Proteomes" id="UP001319827"/>
    </source>
</evidence>
<keyword evidence="2" id="KW-0949">S-adenosyl-L-methionine</keyword>